<dbReference type="Pfam" id="PF20931">
    <property type="entry name" value="Dicer_platform"/>
    <property type="match status" value="1"/>
</dbReference>
<evidence type="ECO:0000259" key="23">
    <source>
        <dbReference type="PROSITE" id="PS50137"/>
    </source>
</evidence>
<evidence type="ECO:0000259" key="26">
    <source>
        <dbReference type="PROSITE" id="PS51192"/>
    </source>
</evidence>
<comment type="similarity">
    <text evidence="20 21">Belongs to the helicase family. Dicer subfamily.</text>
</comment>
<evidence type="ECO:0000256" key="18">
    <source>
        <dbReference type="ARBA" id="ARBA00023158"/>
    </source>
</evidence>
<dbReference type="GO" id="GO:0004530">
    <property type="term" value="F:deoxyribonuclease I activity"/>
    <property type="evidence" value="ECO:0007669"/>
    <property type="project" value="TreeGrafter"/>
</dbReference>
<dbReference type="GO" id="GO:0005737">
    <property type="term" value="C:cytoplasm"/>
    <property type="evidence" value="ECO:0007669"/>
    <property type="project" value="UniProtKB-SubCell"/>
</dbReference>
<dbReference type="InterPro" id="IPR005034">
    <property type="entry name" value="Dicer_dimerisation"/>
</dbReference>
<dbReference type="GO" id="GO:0016441">
    <property type="term" value="P:post-transcriptional gene silencing"/>
    <property type="evidence" value="ECO:0007669"/>
    <property type="project" value="UniProtKB-ARBA"/>
</dbReference>
<dbReference type="GO" id="GO:0006309">
    <property type="term" value="P:apoptotic DNA fragmentation"/>
    <property type="evidence" value="ECO:0007669"/>
    <property type="project" value="TreeGrafter"/>
</dbReference>
<dbReference type="GO" id="GO:0005634">
    <property type="term" value="C:nucleus"/>
    <property type="evidence" value="ECO:0007669"/>
    <property type="project" value="TreeGrafter"/>
</dbReference>
<dbReference type="Gene3D" id="3.30.160.380">
    <property type="entry name" value="Dicer dimerisation domain"/>
    <property type="match status" value="1"/>
</dbReference>
<accession>A0AA36FDF4</accession>
<dbReference type="PROSITE" id="PS50821">
    <property type="entry name" value="PAZ"/>
    <property type="match status" value="1"/>
</dbReference>
<evidence type="ECO:0000259" key="28">
    <source>
        <dbReference type="PROSITE" id="PS51327"/>
    </source>
</evidence>
<keyword evidence="12" id="KW-0255">Endonuclease</keyword>
<dbReference type="Pfam" id="PF03368">
    <property type="entry name" value="Dicer_dimer"/>
    <property type="match status" value="1"/>
</dbReference>
<feature type="compositionally biased region" description="Low complexity" evidence="22">
    <location>
        <begin position="1277"/>
        <end position="1289"/>
    </location>
</feature>
<reference evidence="29" key="1">
    <citation type="submission" date="2023-08" db="EMBL/GenBank/DDBJ databases">
        <authorList>
            <person name="Alioto T."/>
            <person name="Alioto T."/>
            <person name="Gomez Garrido J."/>
        </authorList>
    </citation>
    <scope>NUCLEOTIDE SEQUENCE</scope>
</reference>
<evidence type="ECO:0000256" key="8">
    <source>
        <dbReference type="ARBA" id="ARBA00022722"/>
    </source>
</evidence>
<dbReference type="FunFam" id="1.10.1520.10:FF:000005">
    <property type="entry name" value="Putative endoribonuclease dicer"/>
    <property type="match status" value="1"/>
</dbReference>
<dbReference type="InterPro" id="IPR014720">
    <property type="entry name" value="dsRBD_dom"/>
</dbReference>
<evidence type="ECO:0000256" key="13">
    <source>
        <dbReference type="ARBA" id="ARBA00022801"/>
    </source>
</evidence>
<dbReference type="InterPro" id="IPR027417">
    <property type="entry name" value="P-loop_NTPase"/>
</dbReference>
<dbReference type="GO" id="GO:0004386">
    <property type="term" value="F:helicase activity"/>
    <property type="evidence" value="ECO:0007669"/>
    <property type="project" value="UniProtKB-KW"/>
</dbReference>
<evidence type="ECO:0000256" key="2">
    <source>
        <dbReference type="ARBA" id="ARBA00001936"/>
    </source>
</evidence>
<evidence type="ECO:0000259" key="24">
    <source>
        <dbReference type="PROSITE" id="PS50142"/>
    </source>
</evidence>
<keyword evidence="10" id="KW-0677">Repeat</keyword>
<evidence type="ECO:0000256" key="9">
    <source>
        <dbReference type="ARBA" id="ARBA00022723"/>
    </source>
</evidence>
<dbReference type="GO" id="GO:0051239">
    <property type="term" value="P:regulation of multicellular organismal process"/>
    <property type="evidence" value="ECO:0007669"/>
    <property type="project" value="UniProtKB-ARBA"/>
</dbReference>
<dbReference type="InterPro" id="IPR036389">
    <property type="entry name" value="RNase_III_sf"/>
</dbReference>
<keyword evidence="19" id="KW-0464">Manganese</keyword>
<keyword evidence="13" id="KW-0378">Hydrolase</keyword>
<dbReference type="FunFam" id="3.30.160.20:FF:000015">
    <property type="entry name" value="endoribonuclease Dicer"/>
    <property type="match status" value="1"/>
</dbReference>
<dbReference type="FunFam" id="2.170.260.10:FF:000002">
    <property type="entry name" value="Putative Endoribonuclease Dicer"/>
    <property type="match status" value="1"/>
</dbReference>
<dbReference type="Pfam" id="PF20932">
    <property type="entry name" value="Dicer_dsRBD"/>
    <property type="match status" value="1"/>
</dbReference>
<dbReference type="PROSITE" id="PS50137">
    <property type="entry name" value="DS_RBD"/>
    <property type="match status" value="1"/>
</dbReference>
<dbReference type="Pfam" id="PF00271">
    <property type="entry name" value="Helicase_C"/>
    <property type="match status" value="1"/>
</dbReference>
<evidence type="ECO:0000256" key="20">
    <source>
        <dbReference type="ARBA" id="ARBA00035116"/>
    </source>
</evidence>
<evidence type="ECO:0000256" key="22">
    <source>
        <dbReference type="SAM" id="MobiDB-lite"/>
    </source>
</evidence>
<dbReference type="GO" id="GO:0004525">
    <property type="term" value="F:ribonuclease III activity"/>
    <property type="evidence" value="ECO:0007669"/>
    <property type="project" value="UniProtKB-EC"/>
</dbReference>
<name>A0AA36FDF4_OCTVU</name>
<evidence type="ECO:0000313" key="30">
    <source>
        <dbReference type="Proteomes" id="UP001162480"/>
    </source>
</evidence>
<dbReference type="GO" id="GO:0005524">
    <property type="term" value="F:ATP binding"/>
    <property type="evidence" value="ECO:0007669"/>
    <property type="project" value="UniProtKB-KW"/>
</dbReference>
<dbReference type="PROSITE" id="PS51194">
    <property type="entry name" value="HELICASE_CTER"/>
    <property type="match status" value="1"/>
</dbReference>
<feature type="compositionally biased region" description="Low complexity" evidence="22">
    <location>
        <begin position="1736"/>
        <end position="1747"/>
    </location>
</feature>
<dbReference type="PROSITE" id="PS00517">
    <property type="entry name" value="RNASE_3_1"/>
    <property type="match status" value="1"/>
</dbReference>
<keyword evidence="17 21" id="KW-0694">RNA-binding</keyword>
<dbReference type="CDD" id="cd00593">
    <property type="entry name" value="RIBOc"/>
    <property type="match status" value="2"/>
</dbReference>
<dbReference type="GO" id="GO:0070578">
    <property type="term" value="C:RISC-loading complex"/>
    <property type="evidence" value="ECO:0007669"/>
    <property type="project" value="TreeGrafter"/>
</dbReference>
<feature type="region of interest" description="Disordered" evidence="22">
    <location>
        <begin position="1661"/>
        <end position="1768"/>
    </location>
</feature>
<sequence>MFSYELREKTKMVKAAYDPVRKLPRYLRTEDLPVHTFTPQTYQLELLDAALHQNTIVCVNSPPGKTFIAVMLIKEMAIQIRPMVPDIAKRKFTVFLVSSVNVESQAKVVCHHTDLSVGYYTDDTEITADQADKWIPELLTHQVFVTTASVFLNILQCEFLSLNQVNLLLIDECSDICVSESHKEVMKIYEKCEKNLQPRIVVLTAVLLSSKCRDPNELENTINKLESIFHSVAETSTLVFSERHGTSPKENVLECNSDFDEIQQMPEVSMILQESLFFIDECILSEKEKENIKDPLQVPRTALAQCLNILDVLGPWCANHIAEMFIKQLEKIIGHEQSEIGKLLLRYTTTQLRIVTKTFEKLFNIDYCIDDFLPFLTPKVIKLVNILRGYKPEFEFVILRDENADGMEHSDDDTMDDLSDSDSDDYVNSSHHKNDLHITLKHPAAARAEYSDSDPLEQEEEKRLCGLIFVDCKYVAYALNKVIEEICAWDENMCFVKNGHITGYKYGAKRESTTFRKHEEVLRKFRMQEINVLVATSNFEECIDIPKCNLVVCFDPPKDYKSYSQSKARARARNASFLMLIDSEKARPFLTELNTYKRIEQVLLRKYINKAEPSKEELIQILEQYNIPQSVVLNTNNNTNNNNNNNNNSSSPITLFSAISIVNRYCAKLPSDAFTHLTPKCTVEKVNVNNETHYVATLKLPINSPVKKDVQGDVMPREKLAKMSAALKMCQELQIQGELDDHFLPVGKEILKHEEKEALKDPLKYGEEDEAEWEEEEEEELIGCPRPGTTKRKQYYFKKAADALINNHVDTNQLCCLYNIHMVLTGPITEEQNTRGRKIYVPENTPRGFGILSLKNIPQVPCFPVYTRSGEVTVSLDMVESNVSINESQLNKLTIFHRFVFSTVLRLEKDPIDFMPDEAKVGYLIVPLIEDDSGHHINWNFVNEVQFSFSRNHPDIYDSKREKFKFCTEDFEDAVVMPSYRNMDQPQHFYVAEIKYDLNPNSPFPSPELYRTFNEYYSKKYGLHITNLEQPLLDVDHTSARLNLLTPRYMNQKGIALPTSSAETKKARRENLQQKQILIPELCVVHIFPASLWRKAVCLPAILYRINYLLIAEEIRVKVAQGTKIGVIEIPKGFHFPKLDFGFETNPEKIIDNKTESEMKVTKAKENGTCTSLSKTAASYSNKLVFKEVKENNELIKNDSENQKDIKEMPVRELVNNVECKKLNYKKPFIKSSSTESLHKNCNKDDCNRPLKDSNRIQEALNAAAGKNNYERREDSVSTSSSRSYNHSEFNNFKSCSVNNSEERKFQPQQFTNKKKHEKDAQWSNDNIKEEKLKEEKNNKSFSKSPFTNLQNSGRIPNGSKMDFKITFDIAKDLNPKDSLDSFKETSEVPSNVKFQNDTLKKDLESLDIRLICDNRSYPEGNAFHQMDKQIRKEKKASMTFSQIDDFYQTKSTKSETVSSTTKIVEITDSEDHLKDNTDKLSNGNCDKSELKSISPTFSPKKDPVCKTSVQNSNNQAGYSPIVETCKELKNNFNNARLHSSNITIPNSNTDSVKDVEEKLCSNSKGNEENLKTCTSTTTFSSNKDQQCNSYTASNPKDSVALHSNSTATTFNPPQEKTLSTTSPDSVSSSSHQLPTPASHSLSVLPEQVCNHSNSSNQSVFNCTQSTSSPTDDDKASSDSEITPCQTEQTASHLQDSTDQPEVAVQDTSAPAPLRDRDQRDVEAVSPPIVIHNNNDDNNNNNNNNINVIQSNSPIDAKVPPSNTNQCTTPLSSHDNAICDNTRHNSDSDVFQNITTFSGQSAVVDMSKISDYGQCDDTTNANLVYSYAEAQEKLAQSSNTPPLLLDTDIELSCYIGPSPCIILQALTMSNANDFFSLERLETIGDSFLKYAITVYLYCQYPGIHEGKLSYLRSKQVSNYNLYRLGRKKGLPERMVSAKFEPYENWLPPGYVINEDRRRGPVHKVHISSSSNKQDPCSPANQCGSESVEEEILSSSFDNEKLSANLNNGMMNFIENDKIPSHVRKANLEQWKFNQELEELKQSQEQDGVSGCGSSTNEKPLVPYSLQTIHSIPDKSVADCVEALIGCYLTCCGKRAALLFMSWLGLKVLPQKHILQEQYDENITEHQLDELETPLSPLLTHTINAEEVLERLLDGYETFEKEIGYKFSDRSYLLQAFTHASYHYNTVTDCYQRLEFLGDAILDYVITRHLYEDSQRYSPGVLTDLRSALVNNNIFAALAVKWNFHKFFKAISPELFNVIERFVARQKEKEDEIDFDEEFQDEGEESPDEEVVEMEIPKALGDIFESVAGAIYLDSNRSLDVVWKVYYRIMKPQIEKYLKSIPKSPVRELLELEPETAKFEKPERTVNGKIRVTVKVAGKGVYNGVGRNYRIAKSAAAKKALRILKTMQSQGFIAQLSNEKMMQG</sequence>
<feature type="compositionally biased region" description="Polar residues" evidence="22">
    <location>
        <begin position="1290"/>
        <end position="1300"/>
    </location>
</feature>
<dbReference type="GO" id="GO:0046872">
    <property type="term" value="F:metal ion binding"/>
    <property type="evidence" value="ECO:0007669"/>
    <property type="project" value="UniProtKB-KW"/>
</dbReference>
<keyword evidence="11" id="KW-0547">Nucleotide-binding</keyword>
<feature type="domain" description="Helicase ATP-binding" evidence="26">
    <location>
        <begin position="46"/>
        <end position="225"/>
    </location>
</feature>
<dbReference type="SMART" id="SM00490">
    <property type="entry name" value="HELICc"/>
    <property type="match status" value="1"/>
</dbReference>
<dbReference type="InterPro" id="IPR048512">
    <property type="entry name" value="Dicer_platform"/>
</dbReference>
<dbReference type="PROSITE" id="PS51192">
    <property type="entry name" value="HELICASE_ATP_BIND_1"/>
    <property type="match status" value="1"/>
</dbReference>
<evidence type="ECO:0000259" key="27">
    <source>
        <dbReference type="PROSITE" id="PS51194"/>
    </source>
</evidence>
<feature type="domain" description="Dicer dsRNA-binding fold" evidence="28">
    <location>
        <begin position="658"/>
        <end position="753"/>
    </location>
</feature>
<dbReference type="Gene3D" id="3.30.160.20">
    <property type="match status" value="1"/>
</dbReference>
<feature type="compositionally biased region" description="Polar residues" evidence="22">
    <location>
        <begin position="1661"/>
        <end position="1670"/>
    </location>
</feature>
<evidence type="ECO:0000256" key="17">
    <source>
        <dbReference type="ARBA" id="ARBA00022884"/>
    </source>
</evidence>
<dbReference type="Gene3D" id="2.170.260.10">
    <property type="entry name" value="paz domain"/>
    <property type="match status" value="1"/>
</dbReference>
<evidence type="ECO:0000256" key="14">
    <source>
        <dbReference type="ARBA" id="ARBA00022806"/>
    </source>
</evidence>
<dbReference type="EC" id="3.1.26.3" evidence="5"/>
<dbReference type="InterPro" id="IPR048513">
    <property type="entry name" value="Dicer_PBD"/>
</dbReference>
<evidence type="ECO:0000256" key="16">
    <source>
        <dbReference type="ARBA" id="ARBA00022842"/>
    </source>
</evidence>
<evidence type="ECO:0000256" key="3">
    <source>
        <dbReference type="ARBA" id="ARBA00001946"/>
    </source>
</evidence>
<feature type="compositionally biased region" description="Low complexity" evidence="22">
    <location>
        <begin position="1618"/>
        <end position="1631"/>
    </location>
</feature>
<dbReference type="Gene3D" id="1.10.1520.10">
    <property type="entry name" value="Ribonuclease III domain"/>
    <property type="match status" value="2"/>
</dbReference>
<feature type="domain" description="DRBM" evidence="23">
    <location>
        <begin position="2371"/>
        <end position="2405"/>
    </location>
</feature>
<dbReference type="PROSITE" id="PS50142">
    <property type="entry name" value="RNASE_3_2"/>
    <property type="match status" value="2"/>
</dbReference>
<feature type="domain" description="Helicase C-terminal" evidence="27">
    <location>
        <begin position="455"/>
        <end position="619"/>
    </location>
</feature>
<evidence type="ECO:0000256" key="4">
    <source>
        <dbReference type="ARBA" id="ARBA00004496"/>
    </source>
</evidence>
<keyword evidence="18" id="KW-0943">RNA-mediated gene silencing</keyword>
<dbReference type="FunFam" id="1.10.1520.10:FF:000023">
    <property type="entry name" value="Endoribonuclease dcr-1"/>
    <property type="match status" value="1"/>
</dbReference>
<keyword evidence="16" id="KW-0460">Magnesium</keyword>
<comment type="catalytic activity">
    <reaction evidence="1">
        <text>Endonucleolytic cleavage to 5'-phosphomonoester.</text>
        <dbReference type="EC" id="3.1.26.3"/>
    </reaction>
</comment>
<dbReference type="InterPro" id="IPR036085">
    <property type="entry name" value="PAZ_dom_sf"/>
</dbReference>
<dbReference type="Proteomes" id="UP001162480">
    <property type="component" value="Chromosome 11"/>
</dbReference>
<comment type="subcellular location">
    <subcellularLocation>
        <location evidence="4">Cytoplasm</location>
    </subcellularLocation>
</comment>
<keyword evidence="9" id="KW-0479">Metal-binding</keyword>
<dbReference type="SUPFAM" id="SSF69065">
    <property type="entry name" value="RNase III domain-like"/>
    <property type="match status" value="2"/>
</dbReference>
<protein>
    <recommendedName>
        <fullName evidence="5">ribonuclease III</fullName>
        <ecNumber evidence="5">3.1.26.3</ecNumber>
    </recommendedName>
</protein>
<dbReference type="PANTHER" id="PTHR14950:SF37">
    <property type="entry name" value="ENDORIBONUCLEASE DICER"/>
    <property type="match status" value="1"/>
</dbReference>
<comment type="cofactor">
    <cofactor evidence="2">
        <name>Mn(2+)</name>
        <dbReference type="ChEBI" id="CHEBI:29035"/>
    </cofactor>
</comment>
<evidence type="ECO:0000256" key="10">
    <source>
        <dbReference type="ARBA" id="ARBA00022737"/>
    </source>
</evidence>
<keyword evidence="6" id="KW-0963">Cytoplasm</keyword>
<evidence type="ECO:0000256" key="21">
    <source>
        <dbReference type="PROSITE-ProRule" id="PRU00657"/>
    </source>
</evidence>
<dbReference type="Pfam" id="PF02170">
    <property type="entry name" value="PAZ"/>
    <property type="match status" value="1"/>
</dbReference>
<dbReference type="SUPFAM" id="SSF101690">
    <property type="entry name" value="PAZ domain"/>
    <property type="match status" value="1"/>
</dbReference>
<keyword evidence="7" id="KW-0597">Phosphoprotein</keyword>
<feature type="domain" description="RNase III" evidence="24">
    <location>
        <begin position="1861"/>
        <end position="1934"/>
    </location>
</feature>
<dbReference type="InterPro" id="IPR044441">
    <property type="entry name" value="DICER_DSRM"/>
</dbReference>
<gene>
    <name evidence="29" type="ORF">OCTVUL_1B014307</name>
</gene>
<feature type="compositionally biased region" description="Polar residues" evidence="22">
    <location>
        <begin position="1346"/>
        <end position="1355"/>
    </location>
</feature>
<dbReference type="InterPro" id="IPR003100">
    <property type="entry name" value="PAZ_dom"/>
</dbReference>
<feature type="region of interest" description="Disordered" evidence="22">
    <location>
        <begin position="1575"/>
        <end position="1639"/>
    </location>
</feature>
<evidence type="ECO:0000256" key="6">
    <source>
        <dbReference type="ARBA" id="ARBA00022490"/>
    </source>
</evidence>
<dbReference type="GO" id="GO:0030422">
    <property type="term" value="P:siRNA processing"/>
    <property type="evidence" value="ECO:0007669"/>
    <property type="project" value="InterPro"/>
</dbReference>
<feature type="region of interest" description="Disordered" evidence="22">
    <location>
        <begin position="1262"/>
        <end position="1356"/>
    </location>
</feature>
<evidence type="ECO:0000313" key="29">
    <source>
        <dbReference type="EMBL" id="CAI9730628.1"/>
    </source>
</evidence>
<dbReference type="SMART" id="SM00949">
    <property type="entry name" value="PAZ"/>
    <property type="match status" value="1"/>
</dbReference>
<dbReference type="SMART" id="SM00358">
    <property type="entry name" value="DSRM"/>
    <property type="match status" value="1"/>
</dbReference>
<evidence type="ECO:0000259" key="25">
    <source>
        <dbReference type="PROSITE" id="PS50821"/>
    </source>
</evidence>
<dbReference type="InterPro" id="IPR000999">
    <property type="entry name" value="RNase_III_dom"/>
</dbReference>
<dbReference type="SUPFAM" id="SSF54768">
    <property type="entry name" value="dsRNA-binding domain-like"/>
    <property type="match status" value="1"/>
</dbReference>
<dbReference type="CDD" id="cd15903">
    <property type="entry name" value="Dicer_PBD"/>
    <property type="match status" value="1"/>
</dbReference>
<evidence type="ECO:0000256" key="7">
    <source>
        <dbReference type="ARBA" id="ARBA00022553"/>
    </source>
</evidence>
<organism evidence="29 30">
    <name type="scientific">Octopus vulgaris</name>
    <name type="common">Common octopus</name>
    <dbReference type="NCBI Taxonomy" id="6645"/>
    <lineage>
        <taxon>Eukaryota</taxon>
        <taxon>Metazoa</taxon>
        <taxon>Spiralia</taxon>
        <taxon>Lophotrochozoa</taxon>
        <taxon>Mollusca</taxon>
        <taxon>Cephalopoda</taxon>
        <taxon>Coleoidea</taxon>
        <taxon>Octopodiformes</taxon>
        <taxon>Octopoda</taxon>
        <taxon>Incirrata</taxon>
        <taxon>Octopodidae</taxon>
        <taxon>Octopus</taxon>
    </lineage>
</organism>
<dbReference type="Gene3D" id="3.40.50.300">
    <property type="entry name" value="P-loop containing nucleotide triphosphate hydrolases"/>
    <property type="match status" value="2"/>
</dbReference>
<comment type="cofactor">
    <cofactor evidence="3">
        <name>Mg(2+)</name>
        <dbReference type="ChEBI" id="CHEBI:18420"/>
    </cofactor>
</comment>
<keyword evidence="30" id="KW-1185">Reference proteome</keyword>
<evidence type="ECO:0000256" key="19">
    <source>
        <dbReference type="ARBA" id="ARBA00023211"/>
    </source>
</evidence>
<dbReference type="SUPFAM" id="SSF52540">
    <property type="entry name" value="P-loop containing nucleoside triphosphate hydrolases"/>
    <property type="match status" value="1"/>
</dbReference>
<dbReference type="CDD" id="cd10843">
    <property type="entry name" value="DSRM_DICER"/>
    <property type="match status" value="1"/>
</dbReference>
<feature type="compositionally biased region" description="Polar residues" evidence="22">
    <location>
        <begin position="1575"/>
        <end position="1617"/>
    </location>
</feature>
<dbReference type="GO" id="GO:0003723">
    <property type="term" value="F:RNA binding"/>
    <property type="evidence" value="ECO:0007669"/>
    <property type="project" value="UniProtKB-UniRule"/>
</dbReference>
<evidence type="ECO:0000256" key="1">
    <source>
        <dbReference type="ARBA" id="ARBA00000109"/>
    </source>
</evidence>
<evidence type="ECO:0000256" key="15">
    <source>
        <dbReference type="ARBA" id="ARBA00022840"/>
    </source>
</evidence>
<dbReference type="PROSITE" id="PS51327">
    <property type="entry name" value="DICER_DSRBF"/>
    <property type="match status" value="1"/>
</dbReference>
<evidence type="ECO:0000256" key="12">
    <source>
        <dbReference type="ARBA" id="ARBA00022759"/>
    </source>
</evidence>
<dbReference type="GO" id="GO:0031054">
    <property type="term" value="P:pre-miRNA processing"/>
    <property type="evidence" value="ECO:0007669"/>
    <property type="project" value="InterPro"/>
</dbReference>
<dbReference type="SMART" id="SM00535">
    <property type="entry name" value="RIBOc"/>
    <property type="match status" value="2"/>
</dbReference>
<evidence type="ECO:0000256" key="11">
    <source>
        <dbReference type="ARBA" id="ARBA00022741"/>
    </source>
</evidence>
<keyword evidence="8" id="KW-0540">Nuclease</keyword>
<keyword evidence="15" id="KW-0067">ATP-binding</keyword>
<proteinExistence type="inferred from homology"/>
<dbReference type="Pfam" id="PF20930">
    <property type="entry name" value="Dicer_PBD"/>
    <property type="match status" value="1"/>
</dbReference>
<feature type="compositionally biased region" description="Basic and acidic residues" evidence="22">
    <location>
        <begin position="1714"/>
        <end position="1723"/>
    </location>
</feature>
<evidence type="ECO:0000256" key="5">
    <source>
        <dbReference type="ARBA" id="ARBA00012177"/>
    </source>
</evidence>
<feature type="domain" description="RNase III" evidence="24">
    <location>
        <begin position="2155"/>
        <end position="2315"/>
    </location>
</feature>
<feature type="compositionally biased region" description="Polar residues" evidence="22">
    <location>
        <begin position="1679"/>
        <end position="1700"/>
    </location>
</feature>
<dbReference type="InterPro" id="IPR001650">
    <property type="entry name" value="Helicase_C-like"/>
</dbReference>
<dbReference type="EMBL" id="OX597824">
    <property type="protein sequence ID" value="CAI9730628.1"/>
    <property type="molecule type" value="Genomic_DNA"/>
</dbReference>
<keyword evidence="14" id="KW-0347">Helicase</keyword>
<dbReference type="PANTHER" id="PTHR14950">
    <property type="entry name" value="DICER-RELATED"/>
    <property type="match status" value="1"/>
</dbReference>
<dbReference type="InterPro" id="IPR038248">
    <property type="entry name" value="Dicer_dimer_sf"/>
</dbReference>
<feature type="domain" description="PAZ" evidence="25">
    <location>
        <begin position="954"/>
        <end position="1087"/>
    </location>
</feature>
<dbReference type="Pfam" id="PF00636">
    <property type="entry name" value="Ribonuclease_3"/>
    <property type="match status" value="2"/>
</dbReference>
<dbReference type="InterPro" id="IPR014001">
    <property type="entry name" value="Helicase_ATP-bd"/>
</dbReference>
<feature type="compositionally biased region" description="Basic and acidic residues" evidence="22">
    <location>
        <begin position="1327"/>
        <end position="1339"/>
    </location>
</feature>